<dbReference type="Gene3D" id="3.40.390.10">
    <property type="entry name" value="Collagenase (Catalytic Domain)"/>
    <property type="match status" value="1"/>
</dbReference>
<accession>A0A6V8KEU6</accession>
<dbReference type="InterPro" id="IPR024079">
    <property type="entry name" value="MetalloPept_cat_dom_sf"/>
</dbReference>
<dbReference type="AlphaFoldDB" id="A0A6V8KEU6"/>
<evidence type="ECO:0000313" key="2">
    <source>
        <dbReference type="Proteomes" id="UP000482800"/>
    </source>
</evidence>
<sequence length="73" mass="7628">MPDSATTVLWSGTSGPKVTVAVLGDGFTEADQKIYNDAVDALLLHGVFGHDCFAEDASAFRVVRVNLMSGSPA</sequence>
<gene>
    <name evidence="1" type="ORF">Phou_051610</name>
</gene>
<reference evidence="1 2" key="2">
    <citation type="submission" date="2020-03" db="EMBL/GenBank/DDBJ databases">
        <authorList>
            <person name="Ichikawa N."/>
            <person name="Kimura A."/>
            <person name="Kitahashi Y."/>
            <person name="Uohara A."/>
        </authorList>
    </citation>
    <scope>NUCLEOTIDE SEQUENCE [LARGE SCALE GENOMIC DNA]</scope>
    <source>
        <strain evidence="1 2">NBRC 108639</strain>
    </source>
</reference>
<protein>
    <submittedName>
        <fullName evidence="1">Uncharacterized protein</fullName>
    </submittedName>
</protein>
<dbReference type="GO" id="GO:0008237">
    <property type="term" value="F:metallopeptidase activity"/>
    <property type="evidence" value="ECO:0007669"/>
    <property type="project" value="InterPro"/>
</dbReference>
<reference evidence="1 2" key="1">
    <citation type="submission" date="2020-03" db="EMBL/GenBank/DDBJ databases">
        <title>Whole genome shotgun sequence of Phytohabitans houttuyneae NBRC 108639.</title>
        <authorList>
            <person name="Komaki H."/>
            <person name="Tamura T."/>
        </authorList>
    </citation>
    <scope>NUCLEOTIDE SEQUENCE [LARGE SCALE GENOMIC DNA]</scope>
    <source>
        <strain evidence="1 2">NBRC 108639</strain>
    </source>
</reference>
<dbReference type="EMBL" id="BLPF01000002">
    <property type="protein sequence ID" value="GFJ80981.1"/>
    <property type="molecule type" value="Genomic_DNA"/>
</dbReference>
<name>A0A6V8KEU6_9ACTN</name>
<dbReference type="Proteomes" id="UP000482800">
    <property type="component" value="Unassembled WGS sequence"/>
</dbReference>
<dbReference type="RefSeq" id="WP_173059500.1">
    <property type="nucleotide sequence ID" value="NZ_BAABGO010000028.1"/>
</dbReference>
<proteinExistence type="predicted"/>
<evidence type="ECO:0000313" key="1">
    <source>
        <dbReference type="EMBL" id="GFJ80981.1"/>
    </source>
</evidence>
<organism evidence="1 2">
    <name type="scientific">Phytohabitans houttuyneae</name>
    <dbReference type="NCBI Taxonomy" id="1076126"/>
    <lineage>
        <taxon>Bacteria</taxon>
        <taxon>Bacillati</taxon>
        <taxon>Actinomycetota</taxon>
        <taxon>Actinomycetes</taxon>
        <taxon>Micromonosporales</taxon>
        <taxon>Micromonosporaceae</taxon>
    </lineage>
</organism>
<comment type="caution">
    <text evidence="1">The sequence shown here is derived from an EMBL/GenBank/DDBJ whole genome shotgun (WGS) entry which is preliminary data.</text>
</comment>
<keyword evidence="2" id="KW-1185">Reference proteome</keyword>